<reference evidence="2" key="1">
    <citation type="submission" date="2019-06" db="EMBL/GenBank/DDBJ databases">
        <title>Draft genome sequence of the griseofulvin-producing fungus Xylaria cubensis strain G536.</title>
        <authorList>
            <person name="Mead M.E."/>
            <person name="Raja H.A."/>
            <person name="Steenwyk J.L."/>
            <person name="Knowles S.L."/>
            <person name="Oberlies N.H."/>
            <person name="Rokas A."/>
        </authorList>
    </citation>
    <scope>NUCLEOTIDE SEQUENCE [LARGE SCALE GENOMIC DNA]</scope>
    <source>
        <strain evidence="2">G536</strain>
    </source>
</reference>
<protein>
    <submittedName>
        <fullName evidence="1">Uncharacterized protein</fullName>
    </submittedName>
</protein>
<organism evidence="1 2">
    <name type="scientific">Xylaria flabelliformis</name>
    <dbReference type="NCBI Taxonomy" id="2512241"/>
    <lineage>
        <taxon>Eukaryota</taxon>
        <taxon>Fungi</taxon>
        <taxon>Dikarya</taxon>
        <taxon>Ascomycota</taxon>
        <taxon>Pezizomycotina</taxon>
        <taxon>Sordariomycetes</taxon>
        <taxon>Xylariomycetidae</taxon>
        <taxon>Xylariales</taxon>
        <taxon>Xylariaceae</taxon>
        <taxon>Xylaria</taxon>
    </lineage>
</organism>
<keyword evidence="2" id="KW-1185">Reference proteome</keyword>
<name>A0A553I6W1_9PEZI</name>
<sequence>MVRIRVRSLSQSGFTFGKNNPFSEELAHRFYSAVLGPDDGAGLDELRERVEKKLKEIFRICLQYRELYTALRGSGVFWELAAEQWDTLDYVSGDDVAAFVEAYRTARERSSQNGAINELSRLVDESIEMHKDMLAIPPAPKFQIALRPSAISQTTQDLTNLSISNSTTATTWPPSHYTEQEVVWFSHDHVLSQVHGLTCRKKPHKAQDLPKIPDAFTHPLDIRLFLAFTALTNFRANRKISLCMTPITFWDDDERKDWYLATGGASKFCWTTWDFCNWAKAEFGRGRDAVVGLCHYVSSKSDFYLYLNADFSKTAPRYSVGILIRRIEKDVYEFIMEDAHYHRVSANPEYYEEKYNVYPNSGMDFKSALLQDVESHFGETSFWHGGDVPNAFKDIGVDNLTDTVSVSCSFVFLAVQGKVPKKDLGQEGWGFSRNVPEKMRYWENDKEGGEKK</sequence>
<evidence type="ECO:0000313" key="1">
    <source>
        <dbReference type="EMBL" id="TRX95942.1"/>
    </source>
</evidence>
<gene>
    <name evidence="1" type="ORF">FHL15_003084</name>
</gene>
<dbReference type="EMBL" id="VFLP01000013">
    <property type="protein sequence ID" value="TRX95942.1"/>
    <property type="molecule type" value="Genomic_DNA"/>
</dbReference>
<comment type="caution">
    <text evidence="1">The sequence shown here is derived from an EMBL/GenBank/DDBJ whole genome shotgun (WGS) entry which is preliminary data.</text>
</comment>
<dbReference type="STRING" id="2512241.A0A553I6W1"/>
<proteinExistence type="predicted"/>
<evidence type="ECO:0000313" key="2">
    <source>
        <dbReference type="Proteomes" id="UP000319160"/>
    </source>
</evidence>
<accession>A0A553I6W1</accession>
<dbReference type="AlphaFoldDB" id="A0A553I6W1"/>
<dbReference type="OrthoDB" id="4839021at2759"/>
<dbReference type="Proteomes" id="UP000319160">
    <property type="component" value="Unassembled WGS sequence"/>
</dbReference>